<keyword evidence="1" id="KW-0472">Membrane</keyword>
<proteinExistence type="predicted"/>
<dbReference type="OrthoDB" id="544298at2759"/>
<evidence type="ECO:0000313" key="3">
    <source>
        <dbReference type="Proteomes" id="UP000799437"/>
    </source>
</evidence>
<keyword evidence="1" id="KW-0812">Transmembrane</keyword>
<feature type="transmembrane region" description="Helical" evidence="1">
    <location>
        <begin position="25"/>
        <end position="47"/>
    </location>
</feature>
<dbReference type="Proteomes" id="UP000799437">
    <property type="component" value="Unassembled WGS sequence"/>
</dbReference>
<dbReference type="EMBL" id="ML996565">
    <property type="protein sequence ID" value="KAF2762949.1"/>
    <property type="molecule type" value="Genomic_DNA"/>
</dbReference>
<keyword evidence="1" id="KW-1133">Transmembrane helix</keyword>
<evidence type="ECO:0000313" key="2">
    <source>
        <dbReference type="EMBL" id="KAF2762949.1"/>
    </source>
</evidence>
<reference evidence="2" key="1">
    <citation type="journal article" date="2020" name="Stud. Mycol.">
        <title>101 Dothideomycetes genomes: a test case for predicting lifestyles and emergence of pathogens.</title>
        <authorList>
            <person name="Haridas S."/>
            <person name="Albert R."/>
            <person name="Binder M."/>
            <person name="Bloem J."/>
            <person name="Labutti K."/>
            <person name="Salamov A."/>
            <person name="Andreopoulos B."/>
            <person name="Baker S."/>
            <person name="Barry K."/>
            <person name="Bills G."/>
            <person name="Bluhm B."/>
            <person name="Cannon C."/>
            <person name="Castanera R."/>
            <person name="Culley D."/>
            <person name="Daum C."/>
            <person name="Ezra D."/>
            <person name="Gonzalez J."/>
            <person name="Henrissat B."/>
            <person name="Kuo A."/>
            <person name="Liang C."/>
            <person name="Lipzen A."/>
            <person name="Lutzoni F."/>
            <person name="Magnuson J."/>
            <person name="Mondo S."/>
            <person name="Nolan M."/>
            <person name="Ohm R."/>
            <person name="Pangilinan J."/>
            <person name="Park H.-J."/>
            <person name="Ramirez L."/>
            <person name="Alfaro M."/>
            <person name="Sun H."/>
            <person name="Tritt A."/>
            <person name="Yoshinaga Y."/>
            <person name="Zwiers L.-H."/>
            <person name="Turgeon B."/>
            <person name="Goodwin S."/>
            <person name="Spatafora J."/>
            <person name="Crous P."/>
            <person name="Grigoriev I."/>
        </authorList>
    </citation>
    <scope>NUCLEOTIDE SEQUENCE</scope>
    <source>
        <strain evidence="2">CBS 121739</strain>
    </source>
</reference>
<gene>
    <name evidence="2" type="ORF">EJ05DRAFT_471915</name>
</gene>
<evidence type="ECO:0000256" key="1">
    <source>
        <dbReference type="SAM" id="Phobius"/>
    </source>
</evidence>
<dbReference type="GeneID" id="54484122"/>
<keyword evidence="3" id="KW-1185">Reference proteome</keyword>
<feature type="transmembrane region" description="Helical" evidence="1">
    <location>
        <begin position="108"/>
        <end position="125"/>
    </location>
</feature>
<dbReference type="AlphaFoldDB" id="A0A6A6WLR6"/>
<protein>
    <submittedName>
        <fullName evidence="2">Uncharacterized protein</fullName>
    </submittedName>
</protein>
<dbReference type="RefSeq" id="XP_033605400.1">
    <property type="nucleotide sequence ID" value="XM_033743068.1"/>
</dbReference>
<feature type="transmembrane region" description="Helical" evidence="1">
    <location>
        <begin position="67"/>
        <end position="83"/>
    </location>
</feature>
<organism evidence="2 3">
    <name type="scientific">Pseudovirgaria hyperparasitica</name>
    <dbReference type="NCBI Taxonomy" id="470096"/>
    <lineage>
        <taxon>Eukaryota</taxon>
        <taxon>Fungi</taxon>
        <taxon>Dikarya</taxon>
        <taxon>Ascomycota</taxon>
        <taxon>Pezizomycotina</taxon>
        <taxon>Dothideomycetes</taxon>
        <taxon>Dothideomycetes incertae sedis</taxon>
        <taxon>Acrospermales</taxon>
        <taxon>Acrospermaceae</taxon>
        <taxon>Pseudovirgaria</taxon>
    </lineage>
</organism>
<accession>A0A6A6WLR6</accession>
<name>A0A6A6WLR6_9PEZI</name>
<sequence>MTSLFPHPDHAEIQPYGHTILTLHVLARGFLSGSFISLFFTGGSVLLNRSPGLPLSTRILSNSARGTLWGTGLIGLALIGRMWDREDIEWKDRSWRLLGNEGEMKTDWWQIGGATLGAAVALGAGKRVNGAKMLKGWEKGLGGAGLGSFGGMIGYHTSKNIGSKVKQ</sequence>